<dbReference type="InterPro" id="IPR019096">
    <property type="entry name" value="YopX_protein"/>
</dbReference>
<organism evidence="2">
    <name type="scientific">marine sediment metagenome</name>
    <dbReference type="NCBI Taxonomy" id="412755"/>
    <lineage>
        <taxon>unclassified sequences</taxon>
        <taxon>metagenomes</taxon>
        <taxon>ecological metagenomes</taxon>
    </lineage>
</organism>
<comment type="caution">
    <text evidence="2">The sequence shown here is derived from an EMBL/GenBank/DDBJ whole genome shotgun (WGS) entry which is preliminary data.</text>
</comment>
<gene>
    <name evidence="2" type="ORF">LCGC14_2670400</name>
</gene>
<feature type="non-terminal residue" evidence="2">
    <location>
        <position position="1"/>
    </location>
</feature>
<accession>A0A0F9BZ84</accession>
<dbReference type="Gene3D" id="2.30.30.290">
    <property type="entry name" value="YopX-like domains"/>
    <property type="match status" value="1"/>
</dbReference>
<reference evidence="2" key="1">
    <citation type="journal article" date="2015" name="Nature">
        <title>Complex archaea that bridge the gap between prokaryotes and eukaryotes.</title>
        <authorList>
            <person name="Spang A."/>
            <person name="Saw J.H."/>
            <person name="Jorgensen S.L."/>
            <person name="Zaremba-Niedzwiedzka K."/>
            <person name="Martijn J."/>
            <person name="Lind A.E."/>
            <person name="van Eijk R."/>
            <person name="Schleper C."/>
            <person name="Guy L."/>
            <person name="Ettema T.J."/>
        </authorList>
    </citation>
    <scope>NUCLEOTIDE SEQUENCE</scope>
</reference>
<protein>
    <recommendedName>
        <fullName evidence="1">YopX protein domain-containing protein</fullName>
    </recommendedName>
</protein>
<dbReference type="AlphaFoldDB" id="A0A0F9BZ84"/>
<dbReference type="EMBL" id="LAZR01046806">
    <property type="protein sequence ID" value="KKK95679.1"/>
    <property type="molecule type" value="Genomic_DNA"/>
</dbReference>
<name>A0A0F9BZ84_9ZZZZ</name>
<evidence type="ECO:0000313" key="2">
    <source>
        <dbReference type="EMBL" id="KKK95679.1"/>
    </source>
</evidence>
<proteinExistence type="predicted"/>
<feature type="domain" description="YopX protein" evidence="1">
    <location>
        <begin position="4"/>
        <end position="21"/>
    </location>
</feature>
<dbReference type="SUPFAM" id="SSF159006">
    <property type="entry name" value="YopX-like"/>
    <property type="match status" value="1"/>
</dbReference>
<sequence>MSEAYKFEVIGNIYENKELLK</sequence>
<dbReference type="Pfam" id="PF09643">
    <property type="entry name" value="YopX"/>
    <property type="match status" value="1"/>
</dbReference>
<evidence type="ECO:0000259" key="1">
    <source>
        <dbReference type="Pfam" id="PF09643"/>
    </source>
</evidence>
<dbReference type="InterPro" id="IPR023385">
    <property type="entry name" value="YopX-like_C"/>
</dbReference>